<evidence type="ECO:0000256" key="1">
    <source>
        <dbReference type="ARBA" id="ARBA00004418"/>
    </source>
</evidence>
<organism evidence="11 12">
    <name type="scientific">Undibacterium terreum</name>
    <dbReference type="NCBI Taxonomy" id="1224302"/>
    <lineage>
        <taxon>Bacteria</taxon>
        <taxon>Pseudomonadati</taxon>
        <taxon>Pseudomonadota</taxon>
        <taxon>Betaproteobacteria</taxon>
        <taxon>Burkholderiales</taxon>
        <taxon>Oxalobacteraceae</taxon>
        <taxon>Undibacterium</taxon>
    </lineage>
</organism>
<dbReference type="PIRSF" id="PIRSF000005">
    <property type="entry name" value="Cytochrome_c4"/>
    <property type="match status" value="1"/>
</dbReference>
<dbReference type="EMBL" id="BMED01000003">
    <property type="protein sequence ID" value="GGC85893.1"/>
    <property type="molecule type" value="Genomic_DNA"/>
</dbReference>
<proteinExistence type="predicted"/>
<protein>
    <submittedName>
        <fullName evidence="11">Cytochrome c</fullName>
    </submittedName>
</protein>
<keyword evidence="7 9" id="KW-0408">Iron</keyword>
<keyword evidence="4 9" id="KW-0479">Metal-binding</keyword>
<dbReference type="Gene3D" id="1.10.760.10">
    <property type="entry name" value="Cytochrome c-like domain"/>
    <property type="match status" value="2"/>
</dbReference>
<evidence type="ECO:0000256" key="2">
    <source>
        <dbReference type="ARBA" id="ARBA00022448"/>
    </source>
</evidence>
<dbReference type="InterPro" id="IPR024167">
    <property type="entry name" value="Cytochrome_c4-like"/>
</dbReference>
<evidence type="ECO:0000256" key="4">
    <source>
        <dbReference type="ARBA" id="ARBA00022723"/>
    </source>
</evidence>
<feature type="domain" description="Cytochrome c" evidence="10">
    <location>
        <begin position="104"/>
        <end position="193"/>
    </location>
</feature>
<dbReference type="PRINTS" id="PR00605">
    <property type="entry name" value="CYTCHROMECIC"/>
</dbReference>
<evidence type="ECO:0000256" key="7">
    <source>
        <dbReference type="ARBA" id="ARBA00023004"/>
    </source>
</evidence>
<evidence type="ECO:0000256" key="6">
    <source>
        <dbReference type="ARBA" id="ARBA00022982"/>
    </source>
</evidence>
<evidence type="ECO:0000256" key="9">
    <source>
        <dbReference type="PIRSR" id="PIRSR000005-2"/>
    </source>
</evidence>
<dbReference type="PANTHER" id="PTHR33751:SF9">
    <property type="entry name" value="CYTOCHROME C4"/>
    <property type="match status" value="1"/>
</dbReference>
<feature type="binding site" description="covalent" evidence="8">
    <location>
        <position position="27"/>
    </location>
    <ligand>
        <name>heme c</name>
        <dbReference type="ChEBI" id="CHEBI:61717"/>
        <label>1</label>
    </ligand>
</feature>
<dbReference type="InterPro" id="IPR008168">
    <property type="entry name" value="Cyt_C_IC"/>
</dbReference>
<keyword evidence="12" id="KW-1185">Reference proteome</keyword>
<accession>A0A916UUN7</accession>
<evidence type="ECO:0000256" key="8">
    <source>
        <dbReference type="PIRSR" id="PIRSR000005-1"/>
    </source>
</evidence>
<feature type="binding site" description="covalent" evidence="8">
    <location>
        <position position="127"/>
    </location>
    <ligand>
        <name>heme c</name>
        <dbReference type="ChEBI" id="CHEBI:61717"/>
        <label>2</label>
    </ligand>
</feature>
<dbReference type="Proteomes" id="UP000637423">
    <property type="component" value="Unassembled WGS sequence"/>
</dbReference>
<gene>
    <name evidence="11" type="ORF">GCM10011396_36530</name>
</gene>
<feature type="binding site" description="covalent" evidence="8">
    <location>
        <position position="30"/>
    </location>
    <ligand>
        <name>heme c</name>
        <dbReference type="ChEBI" id="CHEBI:61717"/>
        <label>1</label>
    </ligand>
</feature>
<feature type="binding site" description="axial binding residue" evidence="9">
    <location>
        <position position="71"/>
    </location>
    <ligand>
        <name>heme c</name>
        <dbReference type="ChEBI" id="CHEBI:61717"/>
        <label>1</label>
    </ligand>
    <ligandPart>
        <name>Fe</name>
        <dbReference type="ChEBI" id="CHEBI:18248"/>
    </ligandPart>
</feature>
<comment type="subcellular location">
    <subcellularLocation>
        <location evidence="1">Periplasm</location>
    </subcellularLocation>
</comment>
<reference evidence="11" key="2">
    <citation type="submission" date="2020-09" db="EMBL/GenBank/DDBJ databases">
        <authorList>
            <person name="Sun Q."/>
            <person name="Zhou Y."/>
        </authorList>
    </citation>
    <scope>NUCLEOTIDE SEQUENCE</scope>
    <source>
        <strain evidence="11">CGMCC 1.10998</strain>
    </source>
</reference>
<dbReference type="AlphaFoldDB" id="A0A916UUN7"/>
<dbReference type="InterPro" id="IPR036909">
    <property type="entry name" value="Cyt_c-like_dom_sf"/>
</dbReference>
<comment type="caution">
    <text evidence="11">The sequence shown here is derived from an EMBL/GenBank/DDBJ whole genome shotgun (WGS) entry which is preliminary data.</text>
</comment>
<name>A0A916UUN7_9BURK</name>
<dbReference type="GO" id="GO:0020037">
    <property type="term" value="F:heme binding"/>
    <property type="evidence" value="ECO:0007669"/>
    <property type="project" value="InterPro"/>
</dbReference>
<keyword evidence="2" id="KW-0813">Transport</keyword>
<dbReference type="InterPro" id="IPR050597">
    <property type="entry name" value="Cytochrome_c_Oxidase_Subunit"/>
</dbReference>
<dbReference type="SUPFAM" id="SSF46626">
    <property type="entry name" value="Cytochrome c"/>
    <property type="match status" value="2"/>
</dbReference>
<dbReference type="PROSITE" id="PS51007">
    <property type="entry name" value="CYTC"/>
    <property type="match status" value="2"/>
</dbReference>
<dbReference type="Pfam" id="PF00034">
    <property type="entry name" value="Cytochrom_C"/>
    <property type="match status" value="2"/>
</dbReference>
<dbReference type="GO" id="GO:0005506">
    <property type="term" value="F:iron ion binding"/>
    <property type="evidence" value="ECO:0007669"/>
    <property type="project" value="InterPro"/>
</dbReference>
<feature type="binding site" description="covalent" evidence="8">
    <location>
        <position position="124"/>
    </location>
    <ligand>
        <name>heme c</name>
        <dbReference type="ChEBI" id="CHEBI:61717"/>
        <label>2</label>
    </ligand>
</feature>
<keyword evidence="5" id="KW-0574">Periplasm</keyword>
<comment type="PTM">
    <text evidence="8">Binds 2 heme c groups covalently per subunit.</text>
</comment>
<feature type="binding site" description="axial binding residue" evidence="9">
    <location>
        <position position="170"/>
    </location>
    <ligand>
        <name>heme c</name>
        <dbReference type="ChEBI" id="CHEBI:61717"/>
        <label>2</label>
    </ligand>
    <ligandPart>
        <name>Fe</name>
        <dbReference type="ChEBI" id="CHEBI:18248"/>
    </ligandPart>
</feature>
<dbReference type="GO" id="GO:0042597">
    <property type="term" value="C:periplasmic space"/>
    <property type="evidence" value="ECO:0007669"/>
    <property type="project" value="UniProtKB-SubCell"/>
</dbReference>
<dbReference type="GO" id="GO:0009055">
    <property type="term" value="F:electron transfer activity"/>
    <property type="evidence" value="ECO:0007669"/>
    <property type="project" value="InterPro"/>
</dbReference>
<keyword evidence="6" id="KW-0249">Electron transport</keyword>
<evidence type="ECO:0000259" key="10">
    <source>
        <dbReference type="PROSITE" id="PS51007"/>
    </source>
</evidence>
<sequence length="193" mass="20429">MLLTTTPTFAADLQTSIQHGQQIAQTCVACHGIDGNTASPALYPNLAGQAPAYLELQLVNFKSGERPNAIMKGFAASLKDSDMHDVSEYFGAQTAKPQASSNRDLEEEGKRIFTKGSSAGAPACASCHGAQGHGQAAFPRVASQPASYTLEQLHVYRDAPKFNNPLATVMKGVAVKLSEDEMKSVSAYIATIP</sequence>
<feature type="binding site" description="axial binding residue" evidence="9">
    <location>
        <position position="128"/>
    </location>
    <ligand>
        <name>heme c</name>
        <dbReference type="ChEBI" id="CHEBI:61717"/>
        <label>2</label>
    </ligand>
    <ligandPart>
        <name>Fe</name>
        <dbReference type="ChEBI" id="CHEBI:18248"/>
    </ligandPart>
</feature>
<evidence type="ECO:0000256" key="5">
    <source>
        <dbReference type="ARBA" id="ARBA00022764"/>
    </source>
</evidence>
<evidence type="ECO:0000313" key="11">
    <source>
        <dbReference type="EMBL" id="GGC85893.1"/>
    </source>
</evidence>
<keyword evidence="3 8" id="KW-0349">Heme</keyword>
<feature type="binding site" description="axial binding residue" evidence="9">
    <location>
        <position position="31"/>
    </location>
    <ligand>
        <name>heme c</name>
        <dbReference type="ChEBI" id="CHEBI:61717"/>
        <label>1</label>
    </ligand>
    <ligandPart>
        <name>Fe</name>
        <dbReference type="ChEBI" id="CHEBI:18248"/>
    </ligandPart>
</feature>
<evidence type="ECO:0000313" key="12">
    <source>
        <dbReference type="Proteomes" id="UP000637423"/>
    </source>
</evidence>
<evidence type="ECO:0000256" key="3">
    <source>
        <dbReference type="ARBA" id="ARBA00022617"/>
    </source>
</evidence>
<dbReference type="PANTHER" id="PTHR33751">
    <property type="entry name" value="CBB3-TYPE CYTOCHROME C OXIDASE SUBUNIT FIXP"/>
    <property type="match status" value="1"/>
</dbReference>
<dbReference type="InterPro" id="IPR009056">
    <property type="entry name" value="Cyt_c-like_dom"/>
</dbReference>
<reference evidence="11" key="1">
    <citation type="journal article" date="2014" name="Int. J. Syst. Evol. Microbiol.">
        <title>Complete genome sequence of Corynebacterium casei LMG S-19264T (=DSM 44701T), isolated from a smear-ripened cheese.</title>
        <authorList>
            <consortium name="US DOE Joint Genome Institute (JGI-PGF)"/>
            <person name="Walter F."/>
            <person name="Albersmeier A."/>
            <person name="Kalinowski J."/>
            <person name="Ruckert C."/>
        </authorList>
    </citation>
    <scope>NUCLEOTIDE SEQUENCE</scope>
    <source>
        <strain evidence="11">CGMCC 1.10998</strain>
    </source>
</reference>
<feature type="domain" description="Cytochrome c" evidence="10">
    <location>
        <begin position="15"/>
        <end position="94"/>
    </location>
</feature>